<gene>
    <name evidence="5 8" type="primary">rimI</name>
    <name evidence="8" type="ORF">PPEP_a0142</name>
</gene>
<feature type="binding site" evidence="5">
    <location>
        <position position="109"/>
    </location>
    <ligand>
        <name>acetyl-CoA</name>
        <dbReference type="ChEBI" id="CHEBI:57288"/>
    </ligand>
</feature>
<dbReference type="InterPro" id="IPR000182">
    <property type="entry name" value="GNAT_dom"/>
</dbReference>
<name>A0A8I0T3J8_9GAMM</name>
<keyword evidence="3 5" id="KW-0808">Transferase</keyword>
<dbReference type="PANTHER" id="PTHR43420">
    <property type="entry name" value="ACETYLTRANSFERASE"/>
    <property type="match status" value="1"/>
</dbReference>
<dbReference type="NCBIfam" id="TIGR01575">
    <property type="entry name" value="rimI"/>
    <property type="match status" value="1"/>
</dbReference>
<evidence type="ECO:0000313" key="9">
    <source>
        <dbReference type="Proteomes" id="UP000660708"/>
    </source>
</evidence>
<dbReference type="Gene3D" id="3.40.630.30">
    <property type="match status" value="1"/>
</dbReference>
<dbReference type="GO" id="GO:0005737">
    <property type="term" value="C:cytoplasm"/>
    <property type="evidence" value="ECO:0007669"/>
    <property type="project" value="UniProtKB-SubCell"/>
</dbReference>
<evidence type="ECO:0000256" key="2">
    <source>
        <dbReference type="ARBA" id="ARBA00022490"/>
    </source>
</evidence>
<comment type="subcellular location">
    <subcellularLocation>
        <location evidence="5 6">Cytoplasm</location>
    </subcellularLocation>
</comment>
<evidence type="ECO:0000256" key="6">
    <source>
        <dbReference type="RuleBase" id="RU363094"/>
    </source>
</evidence>
<dbReference type="InterPro" id="IPR050680">
    <property type="entry name" value="YpeA/RimI_acetyltransf"/>
</dbReference>
<dbReference type="InterPro" id="IPR006464">
    <property type="entry name" value="AcTrfase_RimI/Ard1"/>
</dbReference>
<feature type="domain" description="N-acetyltransferase" evidence="7">
    <location>
        <begin position="1"/>
        <end position="148"/>
    </location>
</feature>
<feature type="active site" description="Proton donor" evidence="5">
    <location>
        <position position="116"/>
    </location>
</feature>
<evidence type="ECO:0000256" key="3">
    <source>
        <dbReference type="ARBA" id="ARBA00022679"/>
    </source>
</evidence>
<organism evidence="8 9">
    <name type="scientific">Pseudoalteromonas peptidolytica F12-50-A1</name>
    <dbReference type="NCBI Taxonomy" id="1315280"/>
    <lineage>
        <taxon>Bacteria</taxon>
        <taxon>Pseudomonadati</taxon>
        <taxon>Pseudomonadota</taxon>
        <taxon>Gammaproteobacteria</taxon>
        <taxon>Alteromonadales</taxon>
        <taxon>Pseudoalteromonadaceae</taxon>
        <taxon>Pseudoalteromonas</taxon>
    </lineage>
</organism>
<comment type="caution">
    <text evidence="5">Lacks conserved residue(s) required for the propagation of feature annotation.</text>
</comment>
<dbReference type="HAMAP" id="MF_02210">
    <property type="entry name" value="RimI"/>
    <property type="match status" value="1"/>
</dbReference>
<dbReference type="Pfam" id="PF00583">
    <property type="entry name" value="Acetyltransf_1"/>
    <property type="match status" value="1"/>
</dbReference>
<dbReference type="GO" id="GO:0008999">
    <property type="term" value="F:protein-N-terminal-alanine acetyltransferase activity"/>
    <property type="evidence" value="ECO:0007669"/>
    <property type="project" value="UniProtKB-UniRule"/>
</dbReference>
<accession>A0A8I0T3J8</accession>
<dbReference type="EMBL" id="AQHF01000020">
    <property type="protein sequence ID" value="MBE0345302.1"/>
    <property type="molecule type" value="Genomic_DNA"/>
</dbReference>
<comment type="function">
    <text evidence="5 6">Acetylates the N-terminal alanine of ribosomal protein bS18.</text>
</comment>
<dbReference type="RefSeq" id="WP_125253246.1">
    <property type="nucleotide sequence ID" value="NZ_AQHF01000020.1"/>
</dbReference>
<dbReference type="CDD" id="cd04301">
    <property type="entry name" value="NAT_SF"/>
    <property type="match status" value="1"/>
</dbReference>
<evidence type="ECO:0000256" key="4">
    <source>
        <dbReference type="ARBA" id="ARBA00023315"/>
    </source>
</evidence>
<dbReference type="Proteomes" id="UP000660708">
    <property type="component" value="Unassembled WGS sequence"/>
</dbReference>
<keyword evidence="4 5" id="KW-0012">Acyltransferase</keyword>
<dbReference type="SUPFAM" id="SSF55729">
    <property type="entry name" value="Acyl-CoA N-acyltransferases (Nat)"/>
    <property type="match status" value="1"/>
</dbReference>
<dbReference type="PROSITE" id="PS51186">
    <property type="entry name" value="GNAT"/>
    <property type="match status" value="1"/>
</dbReference>
<comment type="caution">
    <text evidence="8">The sequence shown here is derived from an EMBL/GenBank/DDBJ whole genome shotgun (WGS) entry which is preliminary data.</text>
</comment>
<evidence type="ECO:0000313" key="8">
    <source>
        <dbReference type="EMBL" id="MBE0345302.1"/>
    </source>
</evidence>
<evidence type="ECO:0000256" key="1">
    <source>
        <dbReference type="ARBA" id="ARBA00005395"/>
    </source>
</evidence>
<keyword evidence="2 5" id="KW-0963">Cytoplasm</keyword>
<evidence type="ECO:0000256" key="5">
    <source>
        <dbReference type="HAMAP-Rule" id="MF_02210"/>
    </source>
</evidence>
<dbReference type="InterPro" id="IPR016181">
    <property type="entry name" value="Acyl_CoA_acyltransferase"/>
</dbReference>
<reference evidence="8 9" key="1">
    <citation type="submission" date="2015-06" db="EMBL/GenBank/DDBJ databases">
        <title>Genome sequence of Pseudoalteromonas peptidolytica.</title>
        <authorList>
            <person name="Xie B.-B."/>
            <person name="Rong J.-C."/>
            <person name="Qin Q.-L."/>
            <person name="Zhang Y.-Z."/>
        </authorList>
    </citation>
    <scope>NUCLEOTIDE SEQUENCE [LARGE SCALE GENOMIC DNA]</scope>
    <source>
        <strain evidence="8 9">F12-50-A1</strain>
    </source>
</reference>
<keyword evidence="9" id="KW-1185">Reference proteome</keyword>
<dbReference type="InterPro" id="IPR043690">
    <property type="entry name" value="RimI"/>
</dbReference>
<dbReference type="AlphaFoldDB" id="A0A8I0T3J8"/>
<proteinExistence type="inferred from homology"/>
<comment type="similarity">
    <text evidence="1 5 6">Belongs to the acetyltransferase family. RimI subfamily.</text>
</comment>
<feature type="active site" description="Proton acceptor" evidence="5">
    <location>
        <position position="104"/>
    </location>
</feature>
<sequence length="150" mass="16935">MQIEQGGLLQFPLEKIMQVERACHAFPWTEKTMQSCLHGRYFNACLANESTLIGFYIAERAGPDLTLMDICIHPEHQGRGYAKLLMEALLARADALQAENIFLEVRASNVAAISLYQHFGFVEMGLRKHYYPSTDGREDAVLMALPMLTL</sequence>
<dbReference type="PANTHER" id="PTHR43420:SF51">
    <property type="entry name" value="PEPTIDYL-LYSINE N-ACETYLTRANSFERASE YIAC"/>
    <property type="match status" value="1"/>
</dbReference>
<dbReference type="EC" id="2.3.1.266" evidence="5 6"/>
<comment type="catalytic activity">
    <reaction evidence="5 6">
        <text>N-terminal L-alanyl-[ribosomal protein bS18] + acetyl-CoA = N-terminal N(alpha)-acetyl-L-alanyl-[ribosomal protein bS18] + CoA + H(+)</text>
        <dbReference type="Rhea" id="RHEA:43756"/>
        <dbReference type="Rhea" id="RHEA-COMP:10676"/>
        <dbReference type="Rhea" id="RHEA-COMP:10677"/>
        <dbReference type="ChEBI" id="CHEBI:15378"/>
        <dbReference type="ChEBI" id="CHEBI:57287"/>
        <dbReference type="ChEBI" id="CHEBI:57288"/>
        <dbReference type="ChEBI" id="CHEBI:64718"/>
        <dbReference type="ChEBI" id="CHEBI:83683"/>
        <dbReference type="EC" id="2.3.1.266"/>
    </reaction>
</comment>
<evidence type="ECO:0000259" key="7">
    <source>
        <dbReference type="PROSITE" id="PS51186"/>
    </source>
</evidence>
<protein>
    <recommendedName>
        <fullName evidence="5 6">[Ribosomal protein bS18]-alanine N-acetyltransferase</fullName>
        <ecNumber evidence="5 6">2.3.1.266</ecNumber>
    </recommendedName>
</protein>